<dbReference type="SMART" id="SM01066">
    <property type="entry name" value="CBM_25"/>
    <property type="match status" value="1"/>
</dbReference>
<dbReference type="Pfam" id="PF16738">
    <property type="entry name" value="CBM26"/>
    <property type="match status" value="1"/>
</dbReference>
<accession>A0ABY9JVE8</accession>
<dbReference type="InterPro" id="IPR036116">
    <property type="entry name" value="FN3_sf"/>
</dbReference>
<feature type="signal peptide" evidence="1">
    <location>
        <begin position="1"/>
        <end position="25"/>
    </location>
</feature>
<dbReference type="Pfam" id="PF00041">
    <property type="entry name" value="fn3"/>
    <property type="match status" value="1"/>
</dbReference>
<dbReference type="InterPro" id="IPR017853">
    <property type="entry name" value="GH"/>
</dbReference>
<dbReference type="InterPro" id="IPR031965">
    <property type="entry name" value="CBM26"/>
</dbReference>
<keyword evidence="4" id="KW-1185">Reference proteome</keyword>
<dbReference type="SMART" id="SM00060">
    <property type="entry name" value="FN3"/>
    <property type="match status" value="1"/>
</dbReference>
<evidence type="ECO:0000259" key="2">
    <source>
        <dbReference type="PROSITE" id="PS50853"/>
    </source>
</evidence>
<keyword evidence="3" id="KW-0378">Hydrolase</keyword>
<dbReference type="InterPro" id="IPR013783">
    <property type="entry name" value="Ig-like_fold"/>
</dbReference>
<dbReference type="InterPro" id="IPR003961">
    <property type="entry name" value="FN3_dom"/>
</dbReference>
<protein>
    <submittedName>
        <fullName evidence="3">Alpha-amylase family glycosyl hydrolase</fullName>
    </submittedName>
</protein>
<dbReference type="PROSITE" id="PS50853">
    <property type="entry name" value="FN3"/>
    <property type="match status" value="1"/>
</dbReference>
<dbReference type="RefSeq" id="WP_226539466.1">
    <property type="nucleotide sequence ID" value="NZ_CP129013.1"/>
</dbReference>
<evidence type="ECO:0000256" key="1">
    <source>
        <dbReference type="SAM" id="SignalP"/>
    </source>
</evidence>
<evidence type="ECO:0000313" key="3">
    <source>
        <dbReference type="EMBL" id="WLR42713.1"/>
    </source>
</evidence>
<dbReference type="EMBL" id="CP129013">
    <property type="protein sequence ID" value="WLR42713.1"/>
    <property type="molecule type" value="Genomic_DNA"/>
</dbReference>
<dbReference type="InterPro" id="IPR006047">
    <property type="entry name" value="GH13_cat_dom"/>
</dbReference>
<feature type="domain" description="Fibronectin type-III" evidence="2">
    <location>
        <begin position="792"/>
        <end position="877"/>
    </location>
</feature>
<dbReference type="InterPro" id="IPR005085">
    <property type="entry name" value="CBM25"/>
</dbReference>
<dbReference type="Pfam" id="PF00128">
    <property type="entry name" value="Alpha-amylase"/>
    <property type="match status" value="1"/>
</dbReference>
<dbReference type="Proteomes" id="UP001197974">
    <property type="component" value="Chromosome"/>
</dbReference>
<feature type="chain" id="PRO_5045230103" evidence="1">
    <location>
        <begin position="26"/>
        <end position="1068"/>
    </location>
</feature>
<evidence type="ECO:0000313" key="4">
    <source>
        <dbReference type="Proteomes" id="UP001197974"/>
    </source>
</evidence>
<reference evidence="3 4" key="1">
    <citation type="submission" date="2023-06" db="EMBL/GenBank/DDBJ databases">
        <title>Five Gram-positive bacteria isolated from mangrove sediments in Shenzhen, Guangdong, China.</title>
        <authorList>
            <person name="Yu S."/>
            <person name="Zheng W."/>
            <person name="Huang Y."/>
        </authorList>
    </citation>
    <scope>NUCLEOTIDE SEQUENCE [LARGE SCALE GENOMIC DNA]</scope>
    <source>
        <strain evidence="3 4">SaN35-3</strain>
    </source>
</reference>
<dbReference type="PANTHER" id="PTHR10357:SF209">
    <property type="entry name" value="PERIPLASMIC ALPHA-AMYLASE"/>
    <property type="match status" value="1"/>
</dbReference>
<organism evidence="3 4">
    <name type="scientific">Bacillus carboniphilus</name>
    <dbReference type="NCBI Taxonomy" id="86663"/>
    <lineage>
        <taxon>Bacteria</taxon>
        <taxon>Bacillati</taxon>
        <taxon>Bacillota</taxon>
        <taxon>Bacilli</taxon>
        <taxon>Bacillales</taxon>
        <taxon>Bacillaceae</taxon>
        <taxon>Bacillus</taxon>
    </lineage>
</organism>
<sequence length="1068" mass="119616">MKRGRKLFIVSMIFALIFSFLPQKVAEPIVVEAASTQAEEGTFSWDNATVYFVLTDRFLDGDESNNNSYGREQDANGNTYSDYKDKEGTFHGGDLKGLTKKINEGYFTDLGVNALWITAPYEQIHGWIGGENFRHYSYHGYYPLDYTEVDANMGTAEDLRSFMDTAHEKGIRVVFDIVMNHAGYYSMKDMNEFGFGTLQGDWYNYYYNSSDYEAHYDTYGNYINTTDRNSWSKWWGSDWVRAGVAGYQNGGSDDYTMTLAGLPDFKTEATSSVDLPKILQTKWDDEKEIKERAELDAFFDRTGYERTPDNYIIKWLTDWVREYGVDGFRADTAKHVNIEDWGRLKAEATLALQEWKTNNPDKALDEEDFWMTGEVWGHGVGKSDYFNNGFDSVINFDYQGSAGNLSNIENIYSSYASSINSDSSFNVLSYISSHDTSLYRGDMIDAGTAFFMLPGGVQIFYGDETARPIDYSATWSDFQTRSDMNWDSINTNVLEHWQKLGQFRNKHIAVGAGNHNQMSNSPYTFSRTYDHNGVTDKVVAVFEAAGSTTVDVSSVFVDGTNVVDFYTGNMATVENGKVTFTAHSNGVILIEEEETPYPAVSSSQQGGKFHEEKIEVTLSVSNTDQGYYTLDGSDPAENGKRYSNGKSISIGEGMDIGDQVTLRLYATNEYGNISQSYTFEKVEQEQLIVHFKLPSGWGSPQLFYYGTDPKISEPSWATAPTMTDEGDGWYTYTIVDDNTEYVESAYVIFKDDLGNQTPAQNESGMLVQGEKWFDGTTWYDNNPDNDTEIPTTPSNITASSVGSSSVTLSWSDSSDNNRVTGYNVYRDGKLIGTTTGTSFTDSGLKAKTTYQYKVSAKDNAGNESSLSEEVKVTTTNGKEVTIYYKSDNQTNIHYRQSDHTWTTVPGVAMADSSYDGFKKITINMDDLDEFEAVFNDGHGNWDNNNGSNYLFSQGTWTLIDGVMIEGEPTTGNSLTMKVHAPNSTEAIYLASSLNHWNPADQDYELQETSDGAYQMKLQLSQGTTIQFKFTQGSWSAVEVSSSGSDISNRTFTKGTGEEAIELTVESWK</sequence>
<dbReference type="SUPFAM" id="SSF51445">
    <property type="entry name" value="(Trans)glycosidases"/>
    <property type="match status" value="1"/>
</dbReference>
<dbReference type="Pfam" id="PF13290">
    <property type="entry name" value="CHB_HEX_C_1"/>
    <property type="match status" value="1"/>
</dbReference>
<dbReference type="PANTHER" id="PTHR10357">
    <property type="entry name" value="ALPHA-AMYLASE FAMILY MEMBER"/>
    <property type="match status" value="1"/>
</dbReference>
<dbReference type="SMART" id="SM00642">
    <property type="entry name" value="Aamy"/>
    <property type="match status" value="1"/>
</dbReference>
<dbReference type="Gene3D" id="3.20.20.80">
    <property type="entry name" value="Glycosidases"/>
    <property type="match status" value="2"/>
</dbReference>
<dbReference type="CDD" id="cd00063">
    <property type="entry name" value="FN3"/>
    <property type="match status" value="1"/>
</dbReference>
<dbReference type="InterPro" id="IPR059177">
    <property type="entry name" value="GH29D-like_dom"/>
</dbReference>
<keyword evidence="1" id="KW-0732">Signal</keyword>
<name>A0ABY9JVE8_9BACI</name>
<gene>
    <name evidence="3" type="ORF">LC087_00215</name>
</gene>
<dbReference type="GO" id="GO:0016787">
    <property type="term" value="F:hydrolase activity"/>
    <property type="evidence" value="ECO:0007669"/>
    <property type="project" value="UniProtKB-KW"/>
</dbReference>
<dbReference type="SUPFAM" id="SSF49265">
    <property type="entry name" value="Fibronectin type III"/>
    <property type="match status" value="1"/>
</dbReference>
<proteinExistence type="predicted"/>
<dbReference type="Gene3D" id="2.60.40.10">
    <property type="entry name" value="Immunoglobulins"/>
    <property type="match status" value="4"/>
</dbReference>
<dbReference type="Pfam" id="PF03423">
    <property type="entry name" value="CBM_25"/>
    <property type="match status" value="1"/>
</dbReference>